<accession>A0AAD5TW34</accession>
<dbReference type="InterPro" id="IPR053086">
    <property type="entry name" value="RhoGEF_domain"/>
</dbReference>
<dbReference type="GO" id="GO:0005829">
    <property type="term" value="C:cytosol"/>
    <property type="evidence" value="ECO:0007669"/>
    <property type="project" value="TreeGrafter"/>
</dbReference>
<evidence type="ECO:0000313" key="3">
    <source>
        <dbReference type="Proteomes" id="UP001211065"/>
    </source>
</evidence>
<organism evidence="2 3">
    <name type="scientific">Clydaea vesicula</name>
    <dbReference type="NCBI Taxonomy" id="447962"/>
    <lineage>
        <taxon>Eukaryota</taxon>
        <taxon>Fungi</taxon>
        <taxon>Fungi incertae sedis</taxon>
        <taxon>Chytridiomycota</taxon>
        <taxon>Chytridiomycota incertae sedis</taxon>
        <taxon>Chytridiomycetes</taxon>
        <taxon>Lobulomycetales</taxon>
        <taxon>Lobulomycetaceae</taxon>
        <taxon>Clydaea</taxon>
    </lineage>
</organism>
<keyword evidence="3" id="KW-1185">Reference proteome</keyword>
<dbReference type="Gene3D" id="1.20.900.10">
    <property type="entry name" value="Dbl homology (DH) domain"/>
    <property type="match status" value="1"/>
</dbReference>
<dbReference type="EMBL" id="JADGJW010001245">
    <property type="protein sequence ID" value="KAJ3204982.1"/>
    <property type="molecule type" value="Genomic_DNA"/>
</dbReference>
<dbReference type="InterPro" id="IPR035899">
    <property type="entry name" value="DBL_dom_sf"/>
</dbReference>
<protein>
    <recommendedName>
        <fullName evidence="1">DH domain-containing protein</fullName>
    </recommendedName>
</protein>
<feature type="domain" description="DH" evidence="1">
    <location>
        <begin position="1"/>
        <end position="98"/>
    </location>
</feature>
<dbReference type="Proteomes" id="UP001211065">
    <property type="component" value="Unassembled WGS sequence"/>
</dbReference>
<dbReference type="Pfam" id="PF00621">
    <property type="entry name" value="RhoGEF"/>
    <property type="match status" value="1"/>
</dbReference>
<reference evidence="2" key="1">
    <citation type="submission" date="2020-05" db="EMBL/GenBank/DDBJ databases">
        <title>Phylogenomic resolution of chytrid fungi.</title>
        <authorList>
            <person name="Stajich J.E."/>
            <person name="Amses K."/>
            <person name="Simmons R."/>
            <person name="Seto K."/>
            <person name="Myers J."/>
            <person name="Bonds A."/>
            <person name="Quandt C.A."/>
            <person name="Barry K."/>
            <person name="Liu P."/>
            <person name="Grigoriev I."/>
            <person name="Longcore J.E."/>
            <person name="James T.Y."/>
        </authorList>
    </citation>
    <scope>NUCLEOTIDE SEQUENCE</scope>
    <source>
        <strain evidence="2">JEL0476</strain>
    </source>
</reference>
<evidence type="ECO:0000259" key="1">
    <source>
        <dbReference type="PROSITE" id="PS50010"/>
    </source>
</evidence>
<gene>
    <name evidence="2" type="ORF">HK099_000960</name>
</gene>
<sequence>MSIYNDYCYSYLNSLSLLAKLEKSKPFQLFLKDFGITSNEKLEIRDYLILPIQRICRYQIFLNELLKRTKSLKMEQNVAELEIALEIAKQTTKSSDLIIGYYKGNNEHNEHNAPLRINTWEQQGFHLKNNLQGILSKKNTIYQKGRSSFHIVQEHKNLEKEKHISSGEKSFEMLNKRFSVDISFLACNNSVKDLSDKKQVPKKRFSFTEWVRNKVSHK</sequence>
<dbReference type="PANTHER" id="PTHR45834">
    <property type="entry name" value="RHO GUANINE NUCLEOTIDE EXCHANGE FACTOR 9-RELATED"/>
    <property type="match status" value="1"/>
</dbReference>
<name>A0AAD5TW34_9FUNG</name>
<dbReference type="PROSITE" id="PS50010">
    <property type="entry name" value="DH_2"/>
    <property type="match status" value="1"/>
</dbReference>
<proteinExistence type="predicted"/>
<dbReference type="PANTHER" id="PTHR45834:SF3">
    <property type="entry name" value="RHO GUANINE NUCLEOTIDE EXCHANGE FACTOR 3, ISOFORM L"/>
    <property type="match status" value="1"/>
</dbReference>
<dbReference type="GO" id="GO:0005085">
    <property type="term" value="F:guanyl-nucleotide exchange factor activity"/>
    <property type="evidence" value="ECO:0007669"/>
    <property type="project" value="InterPro"/>
</dbReference>
<comment type="caution">
    <text evidence="2">The sequence shown here is derived from an EMBL/GenBank/DDBJ whole genome shotgun (WGS) entry which is preliminary data.</text>
</comment>
<dbReference type="AlphaFoldDB" id="A0AAD5TW34"/>
<evidence type="ECO:0000313" key="2">
    <source>
        <dbReference type="EMBL" id="KAJ3204982.1"/>
    </source>
</evidence>
<dbReference type="SUPFAM" id="SSF48065">
    <property type="entry name" value="DBL homology domain (DH-domain)"/>
    <property type="match status" value="1"/>
</dbReference>
<dbReference type="InterPro" id="IPR000219">
    <property type="entry name" value="DH_dom"/>
</dbReference>